<dbReference type="PANTHER" id="PTHR24037">
    <property type="entry name" value="HEART DEVELOPMENT PROTEIN WITH EGF-LIKE DOMAINS 1"/>
    <property type="match status" value="1"/>
</dbReference>
<feature type="transmembrane region" description="Helical" evidence="9">
    <location>
        <begin position="12"/>
        <end position="31"/>
    </location>
</feature>
<keyword evidence="9" id="KW-1133">Transmembrane helix</keyword>
<evidence type="ECO:0000313" key="11">
    <source>
        <dbReference type="Proteomes" id="UP000314294"/>
    </source>
</evidence>
<dbReference type="GO" id="GO:0005886">
    <property type="term" value="C:plasma membrane"/>
    <property type="evidence" value="ECO:0007669"/>
    <property type="project" value="UniProtKB-SubCell"/>
</dbReference>
<keyword evidence="8" id="KW-0325">Glycoprotein</keyword>
<organism evidence="10 11">
    <name type="scientific">Liparis tanakae</name>
    <name type="common">Tanaka's snailfish</name>
    <dbReference type="NCBI Taxonomy" id="230148"/>
    <lineage>
        <taxon>Eukaryota</taxon>
        <taxon>Metazoa</taxon>
        <taxon>Chordata</taxon>
        <taxon>Craniata</taxon>
        <taxon>Vertebrata</taxon>
        <taxon>Euteleostomi</taxon>
        <taxon>Actinopterygii</taxon>
        <taxon>Neopterygii</taxon>
        <taxon>Teleostei</taxon>
        <taxon>Neoteleostei</taxon>
        <taxon>Acanthomorphata</taxon>
        <taxon>Eupercaria</taxon>
        <taxon>Perciformes</taxon>
        <taxon>Cottioidei</taxon>
        <taxon>Cottales</taxon>
        <taxon>Liparidae</taxon>
        <taxon>Liparis</taxon>
    </lineage>
</organism>
<feature type="transmembrane region" description="Helical" evidence="9">
    <location>
        <begin position="37"/>
        <end position="64"/>
    </location>
</feature>
<keyword evidence="9" id="KW-0812">Transmembrane</keyword>
<accession>A0A4Z2EES6</accession>
<dbReference type="PROSITE" id="PS51257">
    <property type="entry name" value="PROKAR_LIPOPROTEIN"/>
    <property type="match status" value="1"/>
</dbReference>
<keyword evidence="2" id="KW-1003">Cell membrane</keyword>
<keyword evidence="11" id="KW-1185">Reference proteome</keyword>
<keyword evidence="6 9" id="KW-0472">Membrane</keyword>
<name>A0A4Z2EES6_9TELE</name>
<dbReference type="PANTHER" id="PTHR24037:SF7">
    <property type="entry name" value="FLOCCULATION PROTEIN FLO11 ISOFORM X1-RELATED"/>
    <property type="match status" value="1"/>
</dbReference>
<sequence>MCSRNAPENINVVVINCFILSFSCAFGYAGFNCNDSALLAVVIISCVLGALLIIVLALLIYCYCRRFTRSKQDYSSSPYSSGDLNKPWPTVIPPIPRASMNLEAAPPIEMSEGGSTRVLVDNNHPTNGLVSYYIVLCRLRPLKS</sequence>
<dbReference type="OrthoDB" id="8938333at2759"/>
<evidence type="ECO:0000256" key="1">
    <source>
        <dbReference type="ARBA" id="ARBA00004236"/>
    </source>
</evidence>
<evidence type="ECO:0000256" key="2">
    <source>
        <dbReference type="ARBA" id="ARBA00022475"/>
    </source>
</evidence>
<comment type="caution">
    <text evidence="10">The sequence shown here is derived from an EMBL/GenBank/DDBJ whole genome shotgun (WGS) entry which is preliminary data.</text>
</comment>
<evidence type="ECO:0000256" key="6">
    <source>
        <dbReference type="ARBA" id="ARBA00023136"/>
    </source>
</evidence>
<dbReference type="EMBL" id="SRLO01009084">
    <property type="protein sequence ID" value="TNN26994.1"/>
    <property type="molecule type" value="Genomic_DNA"/>
</dbReference>
<reference evidence="10 11" key="1">
    <citation type="submission" date="2019-03" db="EMBL/GenBank/DDBJ databases">
        <title>First draft genome of Liparis tanakae, snailfish: a comprehensive survey of snailfish specific genes.</title>
        <authorList>
            <person name="Kim W."/>
            <person name="Song I."/>
            <person name="Jeong J.-H."/>
            <person name="Kim D."/>
            <person name="Kim S."/>
            <person name="Ryu S."/>
            <person name="Song J.Y."/>
            <person name="Lee S.K."/>
        </authorList>
    </citation>
    <scope>NUCLEOTIDE SEQUENCE [LARGE SCALE GENOMIC DNA]</scope>
    <source>
        <tissue evidence="10">Muscle</tissue>
    </source>
</reference>
<evidence type="ECO:0000256" key="5">
    <source>
        <dbReference type="ARBA" id="ARBA00022737"/>
    </source>
</evidence>
<evidence type="ECO:0000256" key="9">
    <source>
        <dbReference type="SAM" id="Phobius"/>
    </source>
</evidence>
<gene>
    <name evidence="10" type="primary">heg_1</name>
    <name evidence="10" type="ORF">EYF80_062863</name>
</gene>
<evidence type="ECO:0000256" key="4">
    <source>
        <dbReference type="ARBA" id="ARBA00022729"/>
    </source>
</evidence>
<keyword evidence="7" id="KW-1015">Disulfide bond</keyword>
<proteinExistence type="predicted"/>
<keyword evidence="3" id="KW-0245">EGF-like domain</keyword>
<keyword evidence="5" id="KW-0677">Repeat</keyword>
<evidence type="ECO:0000256" key="7">
    <source>
        <dbReference type="ARBA" id="ARBA00023157"/>
    </source>
</evidence>
<keyword evidence="4" id="KW-0732">Signal</keyword>
<dbReference type="Proteomes" id="UP000314294">
    <property type="component" value="Unassembled WGS sequence"/>
</dbReference>
<dbReference type="AlphaFoldDB" id="A0A4Z2EES6"/>
<evidence type="ECO:0000256" key="3">
    <source>
        <dbReference type="ARBA" id="ARBA00022536"/>
    </source>
</evidence>
<evidence type="ECO:0000313" key="10">
    <source>
        <dbReference type="EMBL" id="TNN26994.1"/>
    </source>
</evidence>
<evidence type="ECO:0000256" key="8">
    <source>
        <dbReference type="ARBA" id="ARBA00023180"/>
    </source>
</evidence>
<comment type="subcellular location">
    <subcellularLocation>
        <location evidence="1">Cell membrane</location>
    </subcellularLocation>
</comment>
<protein>
    <submittedName>
        <fullName evidence="10">Protein HEG</fullName>
    </submittedName>
</protein>